<feature type="transmembrane region" description="Helical" evidence="2">
    <location>
        <begin position="80"/>
        <end position="101"/>
    </location>
</feature>
<keyword evidence="2" id="KW-0472">Membrane</keyword>
<feature type="transmembrane region" description="Helical" evidence="2">
    <location>
        <begin position="151"/>
        <end position="171"/>
    </location>
</feature>
<evidence type="ECO:0000256" key="1">
    <source>
        <dbReference type="SAM" id="MobiDB-lite"/>
    </source>
</evidence>
<keyword evidence="2" id="KW-1133">Transmembrane helix</keyword>
<reference evidence="3 4" key="1">
    <citation type="submission" date="2017-06" db="EMBL/GenBank/DDBJ databases">
        <authorList>
            <person name="Kim H.J."/>
            <person name="Triplett B.A."/>
        </authorList>
    </citation>
    <scope>NUCLEOTIDE SEQUENCE [LARGE SCALE GENOMIC DNA]</scope>
    <source>
        <strain evidence="3 4">DSM 43151</strain>
    </source>
</reference>
<feature type="region of interest" description="Disordered" evidence="1">
    <location>
        <begin position="354"/>
        <end position="374"/>
    </location>
</feature>
<dbReference type="Proteomes" id="UP000198415">
    <property type="component" value="Unassembled WGS sequence"/>
</dbReference>
<name>A0A239BC97_9ACTN</name>
<organism evidence="3 4">
    <name type="scientific">Actinoplanes regularis</name>
    <dbReference type="NCBI Taxonomy" id="52697"/>
    <lineage>
        <taxon>Bacteria</taxon>
        <taxon>Bacillati</taxon>
        <taxon>Actinomycetota</taxon>
        <taxon>Actinomycetes</taxon>
        <taxon>Micromonosporales</taxon>
        <taxon>Micromonosporaceae</taxon>
        <taxon>Actinoplanes</taxon>
    </lineage>
</organism>
<accession>A0A239BC97</accession>
<evidence type="ECO:0000256" key="2">
    <source>
        <dbReference type="SAM" id="Phobius"/>
    </source>
</evidence>
<keyword evidence="4" id="KW-1185">Reference proteome</keyword>
<sequence>MMAFTVPIEQFWAANAGPLLLAAGVAGVAALVVLGVWAKRSKKPLRPVALALSMNVALLLNAEGMWVIATDAKGLNLPPLFAVLVFAVFEICFLTATSLAAEQYRRTTVYAPDGAIVTPGSPGRMLYIAALIAGLSGLIVASNAATKTETLLRLAVPCIIFLMWWAALTAAGQKVDRSRFAYSPRRLAERWGWLIPDDDPDLVAMAAARQARRMVVNYYRVDAGRWPRIWWKSRLLRDARTAGEDVVADVLAQLARTRSVMDLLIPGDAPATTDTAPALPAPALPGTDPVPALPAPASAAAGRKAPAKRVTPRPASAEKVVKAAAKLPGATVAQIAARAGVSERTARRYLPDPAATVAAPSAPAPAETPVLAAA</sequence>
<dbReference type="EMBL" id="FZNR01000009">
    <property type="protein sequence ID" value="SNS05171.1"/>
    <property type="molecule type" value="Genomic_DNA"/>
</dbReference>
<proteinExistence type="predicted"/>
<protein>
    <submittedName>
        <fullName evidence="3">Uncharacterized protein</fullName>
    </submittedName>
</protein>
<gene>
    <name evidence="3" type="ORF">SAMN06264365_10994</name>
</gene>
<feature type="transmembrane region" description="Helical" evidence="2">
    <location>
        <begin position="125"/>
        <end position="145"/>
    </location>
</feature>
<feature type="region of interest" description="Disordered" evidence="1">
    <location>
        <begin position="271"/>
        <end position="315"/>
    </location>
</feature>
<dbReference type="AlphaFoldDB" id="A0A239BC97"/>
<keyword evidence="2" id="KW-0812">Transmembrane</keyword>
<evidence type="ECO:0000313" key="3">
    <source>
        <dbReference type="EMBL" id="SNS05171.1"/>
    </source>
</evidence>
<feature type="transmembrane region" description="Helical" evidence="2">
    <location>
        <begin position="48"/>
        <end position="68"/>
    </location>
</feature>
<feature type="compositionally biased region" description="Low complexity" evidence="1">
    <location>
        <begin position="284"/>
        <end position="304"/>
    </location>
</feature>
<feature type="transmembrane region" description="Helical" evidence="2">
    <location>
        <begin position="12"/>
        <end position="36"/>
    </location>
</feature>
<evidence type="ECO:0000313" key="4">
    <source>
        <dbReference type="Proteomes" id="UP000198415"/>
    </source>
</evidence>